<feature type="transmembrane region" description="Helical" evidence="1">
    <location>
        <begin position="12"/>
        <end position="35"/>
    </location>
</feature>
<dbReference type="InterPro" id="IPR019422">
    <property type="entry name" value="7TM_GPCR_serpentine_rcpt_Srh"/>
</dbReference>
<evidence type="ECO:0000313" key="3">
    <source>
        <dbReference type="WBParaSite" id="ACRNAN_Path_1201.g4675.t1"/>
    </source>
</evidence>
<keyword evidence="1" id="KW-1133">Transmembrane helix</keyword>
<feature type="transmembrane region" description="Helical" evidence="1">
    <location>
        <begin position="41"/>
        <end position="64"/>
    </location>
</feature>
<dbReference type="AlphaFoldDB" id="A0A914BX75"/>
<proteinExistence type="predicted"/>
<dbReference type="WBParaSite" id="ACRNAN_Path_1201.g4675.t1">
    <property type="protein sequence ID" value="ACRNAN_Path_1201.g4675.t1"/>
    <property type="gene ID" value="ACRNAN_Path_1201.g4675"/>
</dbReference>
<dbReference type="Pfam" id="PF10318">
    <property type="entry name" value="7TM_GPCR_Srh"/>
    <property type="match status" value="1"/>
</dbReference>
<protein>
    <submittedName>
        <fullName evidence="3">Uncharacterized protein</fullName>
    </submittedName>
</protein>
<evidence type="ECO:0000313" key="2">
    <source>
        <dbReference type="Proteomes" id="UP000887540"/>
    </source>
</evidence>
<reference evidence="3" key="1">
    <citation type="submission" date="2022-11" db="UniProtKB">
        <authorList>
            <consortium name="WormBaseParasite"/>
        </authorList>
    </citation>
    <scope>IDENTIFICATION</scope>
</reference>
<keyword evidence="1" id="KW-0472">Membrane</keyword>
<organism evidence="2 3">
    <name type="scientific">Acrobeloides nanus</name>
    <dbReference type="NCBI Taxonomy" id="290746"/>
    <lineage>
        <taxon>Eukaryota</taxon>
        <taxon>Metazoa</taxon>
        <taxon>Ecdysozoa</taxon>
        <taxon>Nematoda</taxon>
        <taxon>Chromadorea</taxon>
        <taxon>Rhabditida</taxon>
        <taxon>Tylenchina</taxon>
        <taxon>Cephalobomorpha</taxon>
        <taxon>Cephaloboidea</taxon>
        <taxon>Cephalobidae</taxon>
        <taxon>Acrobeloides</taxon>
    </lineage>
</organism>
<accession>A0A914BX75</accession>
<sequence>MNKMLFKAIMIQGALIWIFGAIPSTILGAMVVFQIPSGNLVAQICMFMPLFYANLDALALLYFIRPYRDYIKKMFGNFLIWIRLKKVAPSSAPIMDTNVLNLS</sequence>
<keyword evidence="1" id="KW-0812">Transmembrane</keyword>
<dbReference type="Proteomes" id="UP000887540">
    <property type="component" value="Unplaced"/>
</dbReference>
<name>A0A914BX75_9BILA</name>
<evidence type="ECO:0000256" key="1">
    <source>
        <dbReference type="SAM" id="Phobius"/>
    </source>
</evidence>
<keyword evidence="2" id="KW-1185">Reference proteome</keyword>